<evidence type="ECO:0000313" key="2">
    <source>
        <dbReference type="EMBL" id="KAA6383805.1"/>
    </source>
</evidence>
<dbReference type="Proteomes" id="UP000324800">
    <property type="component" value="Unassembled WGS sequence"/>
</dbReference>
<name>A0A5J4VMY9_9EUKA</name>
<sequence length="269" mass="30777">MDTENLKLTQKVGRSKKYFTEQEAQEMAKNQRAEAKKRQSSVTNPVGSKDPYILSLLTVLFNPCISASASYAETLLSIYHIFLNSEKFVELLLYLRDQHKLERISFIANCQIDYLQYVSLVDGQDLYDGQNEKGANYLVNLSSAIKQIDLEVWFYQTNHDNESLEVDLPIFSLYIGNFLEYPQMLIICVSNKIQGITLQSTGGNGFSNVCFKQKLVDAPVLWGQNMMSQQCLVGQNKLLVFTLCDNLGRKILMQYMDMSNNILLQIQFQ</sequence>
<comment type="caution">
    <text evidence="2">The sequence shown here is derived from an EMBL/GenBank/DDBJ whole genome shotgun (WGS) entry which is preliminary data.</text>
</comment>
<evidence type="ECO:0000313" key="3">
    <source>
        <dbReference type="Proteomes" id="UP000324800"/>
    </source>
</evidence>
<proteinExistence type="predicted"/>
<dbReference type="AlphaFoldDB" id="A0A5J4VMY9"/>
<dbReference type="EMBL" id="SNRW01006062">
    <property type="protein sequence ID" value="KAA6383805.1"/>
    <property type="molecule type" value="Genomic_DNA"/>
</dbReference>
<evidence type="ECO:0000256" key="1">
    <source>
        <dbReference type="SAM" id="MobiDB-lite"/>
    </source>
</evidence>
<accession>A0A5J4VMY9</accession>
<reference evidence="2 3" key="1">
    <citation type="submission" date="2019-03" db="EMBL/GenBank/DDBJ databases">
        <title>Single cell metagenomics reveals metabolic interactions within the superorganism composed of flagellate Streblomastix strix and complex community of Bacteroidetes bacteria on its surface.</title>
        <authorList>
            <person name="Treitli S.C."/>
            <person name="Kolisko M."/>
            <person name="Husnik F."/>
            <person name="Keeling P."/>
            <person name="Hampl V."/>
        </authorList>
    </citation>
    <scope>NUCLEOTIDE SEQUENCE [LARGE SCALE GENOMIC DNA]</scope>
    <source>
        <strain evidence="2">ST1C</strain>
    </source>
</reference>
<organism evidence="2 3">
    <name type="scientific">Streblomastix strix</name>
    <dbReference type="NCBI Taxonomy" id="222440"/>
    <lineage>
        <taxon>Eukaryota</taxon>
        <taxon>Metamonada</taxon>
        <taxon>Preaxostyla</taxon>
        <taxon>Oxymonadida</taxon>
        <taxon>Streblomastigidae</taxon>
        <taxon>Streblomastix</taxon>
    </lineage>
</organism>
<protein>
    <submittedName>
        <fullName evidence="2">Uncharacterized protein</fullName>
    </submittedName>
</protein>
<gene>
    <name evidence="2" type="ORF">EZS28_020668</name>
</gene>
<feature type="region of interest" description="Disordered" evidence="1">
    <location>
        <begin position="23"/>
        <end position="44"/>
    </location>
</feature>